<dbReference type="Proteomes" id="UP000294325">
    <property type="component" value="Chromosome"/>
</dbReference>
<reference evidence="1 2" key="1">
    <citation type="submission" date="2019-03" db="EMBL/GenBank/DDBJ databases">
        <title>The genome sequence of Nitrosococcus wardiae strain D1FHST reveals the archetypal metabolic capacity of ammonia-oxidizing Gammaproteobacteria.</title>
        <authorList>
            <person name="Wang L."/>
            <person name="Lim C.K."/>
            <person name="Hanson T.E."/>
            <person name="Dang H."/>
            <person name="Klotz M.G."/>
        </authorList>
    </citation>
    <scope>NUCLEOTIDE SEQUENCE [LARGE SCALE GENOMIC DNA]</scope>
    <source>
        <strain evidence="1 2">D1FHS</strain>
    </source>
</reference>
<name>A0A4P7BXR4_9GAMM</name>
<keyword evidence="2" id="KW-1185">Reference proteome</keyword>
<dbReference type="EMBL" id="CP038033">
    <property type="protein sequence ID" value="QBQ54943.1"/>
    <property type="molecule type" value="Genomic_DNA"/>
</dbReference>
<gene>
    <name evidence="1" type="ORF">E3U44_10760</name>
</gene>
<protein>
    <submittedName>
        <fullName evidence="1">Uncharacterized protein</fullName>
    </submittedName>
</protein>
<evidence type="ECO:0000313" key="2">
    <source>
        <dbReference type="Proteomes" id="UP000294325"/>
    </source>
</evidence>
<evidence type="ECO:0000313" key="1">
    <source>
        <dbReference type="EMBL" id="QBQ54943.1"/>
    </source>
</evidence>
<proteinExistence type="predicted"/>
<dbReference type="OrthoDB" id="79831at2"/>
<dbReference type="AlphaFoldDB" id="A0A4P7BXR4"/>
<sequence length="63" mass="7163">MKALTRNHLTMSSLEIAKLCKKQHGHVMRDIKELDKQGILCASKFGGTYPVRGKRIKQDAKPR</sequence>
<dbReference type="KEGG" id="nwr:E3U44_10760"/>
<accession>A0A4P7BXR4</accession>
<organism evidence="1 2">
    <name type="scientific">Nitrosococcus wardiae</name>
    <dbReference type="NCBI Taxonomy" id="1814290"/>
    <lineage>
        <taxon>Bacteria</taxon>
        <taxon>Pseudomonadati</taxon>
        <taxon>Pseudomonadota</taxon>
        <taxon>Gammaproteobacteria</taxon>
        <taxon>Chromatiales</taxon>
        <taxon>Chromatiaceae</taxon>
        <taxon>Nitrosococcus</taxon>
    </lineage>
</organism>